<proteinExistence type="inferred from homology"/>
<feature type="transmembrane region" description="Helical" evidence="9">
    <location>
        <begin position="737"/>
        <end position="755"/>
    </location>
</feature>
<comment type="subcellular location">
    <subcellularLocation>
        <location evidence="1">Membrane</location>
        <topology evidence="1">Multi-pass membrane protein</topology>
    </subcellularLocation>
</comment>
<keyword evidence="6 9" id="KW-0472">Membrane</keyword>
<dbReference type="PANTHER" id="PTHR43029">
    <property type="entry name" value="AMMONIUM TRANSPORTER MEP2"/>
    <property type="match status" value="1"/>
</dbReference>
<evidence type="ECO:0000313" key="12">
    <source>
        <dbReference type="EMBL" id="KAF7556410.1"/>
    </source>
</evidence>
<evidence type="ECO:0000256" key="3">
    <source>
        <dbReference type="ARBA" id="ARBA00022448"/>
    </source>
</evidence>
<keyword evidence="4 9" id="KW-0812">Transmembrane</keyword>
<evidence type="ECO:0000256" key="4">
    <source>
        <dbReference type="ARBA" id="ARBA00022692"/>
    </source>
</evidence>
<feature type="transmembrane region" description="Helical" evidence="9">
    <location>
        <begin position="581"/>
        <end position="602"/>
    </location>
</feature>
<dbReference type="Gene3D" id="1.10.3430.10">
    <property type="entry name" value="Ammonium transporter AmtB like domains"/>
    <property type="match status" value="1"/>
</dbReference>
<dbReference type="PANTHER" id="PTHR43029:SF15">
    <property type="entry name" value="AMMONIUM TRANSPORTER"/>
    <property type="match status" value="1"/>
</dbReference>
<dbReference type="OrthoDB" id="534912at2759"/>
<feature type="transmembrane region" description="Helical" evidence="9">
    <location>
        <begin position="776"/>
        <end position="793"/>
    </location>
</feature>
<evidence type="ECO:0000256" key="2">
    <source>
        <dbReference type="ARBA" id="ARBA00005887"/>
    </source>
</evidence>
<keyword evidence="7" id="KW-0924">Ammonia transport</keyword>
<dbReference type="Pfam" id="PF20684">
    <property type="entry name" value="Fung_rhodopsin"/>
    <property type="match status" value="1"/>
</dbReference>
<dbReference type="GO" id="GO:0008519">
    <property type="term" value="F:ammonium channel activity"/>
    <property type="evidence" value="ECO:0007669"/>
    <property type="project" value="InterPro"/>
</dbReference>
<feature type="transmembrane region" description="Helical" evidence="9">
    <location>
        <begin position="669"/>
        <end position="689"/>
    </location>
</feature>
<evidence type="ECO:0000259" key="11">
    <source>
        <dbReference type="Pfam" id="PF20684"/>
    </source>
</evidence>
<evidence type="ECO:0000256" key="7">
    <source>
        <dbReference type="ARBA" id="ARBA00023177"/>
    </source>
</evidence>
<evidence type="ECO:0000256" key="1">
    <source>
        <dbReference type="ARBA" id="ARBA00004141"/>
    </source>
</evidence>
<dbReference type="Pfam" id="PF00909">
    <property type="entry name" value="Ammonium_transp"/>
    <property type="match status" value="1"/>
</dbReference>
<dbReference type="PROSITE" id="PS01219">
    <property type="entry name" value="AMMONIUM_TRANSP"/>
    <property type="match status" value="1"/>
</dbReference>
<feature type="transmembrane region" description="Helical" evidence="9">
    <location>
        <begin position="833"/>
        <end position="851"/>
    </location>
</feature>
<feature type="transmembrane region" description="Helical" evidence="9">
    <location>
        <begin position="857"/>
        <end position="877"/>
    </location>
</feature>
<feature type="transmembrane region" description="Helical" evidence="9">
    <location>
        <begin position="204"/>
        <end position="227"/>
    </location>
</feature>
<reference evidence="12" key="1">
    <citation type="submission" date="2020-03" db="EMBL/GenBank/DDBJ databases">
        <title>Draft Genome Sequence of Cylindrodendrum hubeiense.</title>
        <authorList>
            <person name="Buettner E."/>
            <person name="Kellner H."/>
        </authorList>
    </citation>
    <scope>NUCLEOTIDE SEQUENCE</scope>
    <source>
        <strain evidence="12">IHI 201604</strain>
    </source>
</reference>
<evidence type="ECO:0000313" key="13">
    <source>
        <dbReference type="Proteomes" id="UP000722485"/>
    </source>
</evidence>
<feature type="domain" description="Ammonium transporter AmtB-like" evidence="10">
    <location>
        <begin position="581"/>
        <end position="984"/>
    </location>
</feature>
<comment type="similarity">
    <text evidence="2">Belongs to the ammonia transporter channel (TC 1.A.11.2) family.</text>
</comment>
<dbReference type="InterPro" id="IPR029020">
    <property type="entry name" value="Ammonium/urea_transptr"/>
</dbReference>
<feature type="transmembrane region" description="Helical" evidence="9">
    <location>
        <begin position="696"/>
        <end position="717"/>
    </location>
</feature>
<comment type="caution">
    <text evidence="12">The sequence shown here is derived from an EMBL/GenBank/DDBJ whole genome shotgun (WGS) entry which is preliminary data.</text>
</comment>
<feature type="transmembrane region" description="Helical" evidence="9">
    <location>
        <begin position="805"/>
        <end position="826"/>
    </location>
</feature>
<feature type="transmembrane region" description="Helical" evidence="9">
    <location>
        <begin position="609"/>
        <end position="629"/>
    </location>
</feature>
<feature type="transmembrane region" description="Helical" evidence="9">
    <location>
        <begin position="126"/>
        <end position="148"/>
    </location>
</feature>
<feature type="domain" description="Rhodopsin" evidence="11">
    <location>
        <begin position="64"/>
        <end position="306"/>
    </location>
</feature>
<feature type="transmembrane region" description="Helical" evidence="9">
    <location>
        <begin position="80"/>
        <end position="100"/>
    </location>
</feature>
<dbReference type="InterPro" id="IPR001905">
    <property type="entry name" value="Ammonium_transpt"/>
</dbReference>
<evidence type="ECO:0000256" key="8">
    <source>
        <dbReference type="SAM" id="MobiDB-lite"/>
    </source>
</evidence>
<name>A0A9P5HJE5_9HYPO</name>
<sequence length="1027" mass="113661">MMQEVRDTLGAIGMGVSVVDSAANTTGIKARYIPVSQLPTTPLQQGAIAIIFLMTFLALTLWGFRVYSRITTKQFGIDDWLVTAAMAFSVAMLVPNYMFFKYDYTGFPTKTLPKTYDVEPVLFWNWIMQVLYNPILALIKSSILIFLLRLGGHRRSIRWCIYALNTFNVALGIAIFLTVIFQTIPINAYWDLSVEKHRQVDGPMFYISTAIITIGTDFLVLLIPFWVFLGLRMRMAAKIGLIVVFLIGGVVTVVAIIRVNELRKKFYDLDPDYDSRNSLGDTLSSVEVNLAIMASCGPALRPLFRRMFPGLFSNKSSNDRDYNTPSNNYATGTRRHTNVTGNFPLKDMASGKTHTEIRGHSPNGSEEEIMTYNGIIRSTTVNIKYDQATLEGRESNPDFDEPATWDDFVHYDEENTALRVLRMRFRDGSSFVAIRAHSTPPGTGLNQDARALSLGGSELEASTPRPRAQQRISVWRLISGAGQYEAAIRRLGAVAYLDSGSRLDAVPWAPQLRAIIGLWGVFRGAAKNYLVHFIKTYPPQRSTMSEITPITEWPDYAVDPQGGNPITQDLNAPYDKGDLCWLLVCTILCWQITPAIGFLYAGMHRRKSALTMILQSLFCACACGIQFWVYGYSLYQSHTTNPILGDLSLAGLHNVLAAPSLANTDIPDILYAAFGFTFVTATAMILAGAMLERGRLWPSMVFLLCWTTFVYYILAYWEWNPSGWLYKLGLYDFAGSGPVHIASGFGALAWSFMLGPRLTDKAEEAKKGVHYKPHNPLLMCIGTVFIWFGWFAFNGASTANLSLRSIYVVVNTNLAACGGGIGWVVLDYLYTKKFSLVGFCSGIISGLVGITPAAGFVPVYVAALIGFLTSIVCFYTAKYKHLLSVDDGLDIFAIHGVGGFFGDILTGLFAAQFVPALDGVSGDAYAGGWWNHNWRQLGLQLAGATTCAVWSFVISCILLFIINRIPGLHIRASEESEILGLDFAYLSDLDWEDGLRSEQSMTMTEGVRGSGSFKGAVPPMVEETKKD</sequence>
<dbReference type="NCBIfam" id="TIGR00836">
    <property type="entry name" value="amt"/>
    <property type="match status" value="1"/>
</dbReference>
<feature type="transmembrane region" description="Helical" evidence="9">
    <location>
        <begin position="239"/>
        <end position="257"/>
    </location>
</feature>
<feature type="transmembrane region" description="Helical" evidence="9">
    <location>
        <begin position="937"/>
        <end position="962"/>
    </location>
</feature>
<keyword evidence="3" id="KW-0813">Transport</keyword>
<dbReference type="FunFam" id="1.10.3430.10:FF:000011">
    <property type="entry name" value="Ammonium transporter"/>
    <property type="match status" value="1"/>
</dbReference>
<evidence type="ECO:0008006" key="14">
    <source>
        <dbReference type="Google" id="ProtNLM"/>
    </source>
</evidence>
<evidence type="ECO:0000259" key="10">
    <source>
        <dbReference type="Pfam" id="PF00909"/>
    </source>
</evidence>
<dbReference type="InterPro" id="IPR018047">
    <property type="entry name" value="Ammonium_transpt_CS"/>
</dbReference>
<feature type="transmembrane region" description="Helical" evidence="9">
    <location>
        <begin position="160"/>
        <end position="184"/>
    </location>
</feature>
<dbReference type="InterPro" id="IPR049326">
    <property type="entry name" value="Rhodopsin_dom_fungi"/>
</dbReference>
<feature type="transmembrane region" description="Helical" evidence="9">
    <location>
        <begin position="889"/>
        <end position="917"/>
    </location>
</feature>
<evidence type="ECO:0000256" key="5">
    <source>
        <dbReference type="ARBA" id="ARBA00022989"/>
    </source>
</evidence>
<organism evidence="12 13">
    <name type="scientific">Cylindrodendrum hubeiense</name>
    <dbReference type="NCBI Taxonomy" id="595255"/>
    <lineage>
        <taxon>Eukaryota</taxon>
        <taxon>Fungi</taxon>
        <taxon>Dikarya</taxon>
        <taxon>Ascomycota</taxon>
        <taxon>Pezizomycotina</taxon>
        <taxon>Sordariomycetes</taxon>
        <taxon>Hypocreomycetidae</taxon>
        <taxon>Hypocreales</taxon>
        <taxon>Nectriaceae</taxon>
        <taxon>Cylindrodendrum</taxon>
    </lineage>
</organism>
<dbReference type="GO" id="GO:0005886">
    <property type="term" value="C:plasma membrane"/>
    <property type="evidence" value="ECO:0007669"/>
    <property type="project" value="TreeGrafter"/>
</dbReference>
<dbReference type="AlphaFoldDB" id="A0A9P5HJE5"/>
<protein>
    <recommendedName>
        <fullName evidence="14">Ammonium transporter</fullName>
    </recommendedName>
</protein>
<keyword evidence="13" id="KW-1185">Reference proteome</keyword>
<evidence type="ECO:0000256" key="6">
    <source>
        <dbReference type="ARBA" id="ARBA00023136"/>
    </source>
</evidence>
<evidence type="ECO:0000256" key="9">
    <source>
        <dbReference type="SAM" id="Phobius"/>
    </source>
</evidence>
<dbReference type="SUPFAM" id="SSF111352">
    <property type="entry name" value="Ammonium transporter"/>
    <property type="match status" value="1"/>
</dbReference>
<feature type="transmembrane region" description="Helical" evidence="9">
    <location>
        <begin position="47"/>
        <end position="68"/>
    </location>
</feature>
<accession>A0A9P5HJE5</accession>
<feature type="region of interest" description="Disordered" evidence="8">
    <location>
        <begin position="1005"/>
        <end position="1027"/>
    </location>
</feature>
<feature type="region of interest" description="Disordered" evidence="8">
    <location>
        <begin position="319"/>
        <end position="366"/>
    </location>
</feature>
<gene>
    <name evidence="12" type="ORF">G7Z17_g1473</name>
</gene>
<keyword evidence="5 9" id="KW-1133">Transmembrane helix</keyword>
<dbReference type="Proteomes" id="UP000722485">
    <property type="component" value="Unassembled WGS sequence"/>
</dbReference>
<dbReference type="EMBL" id="JAANBB010000012">
    <property type="protein sequence ID" value="KAF7556410.1"/>
    <property type="molecule type" value="Genomic_DNA"/>
</dbReference>
<dbReference type="InterPro" id="IPR024041">
    <property type="entry name" value="NH4_transpt_AmtB-like_dom"/>
</dbReference>